<comment type="caution">
    <text evidence="2">The sequence shown here is derived from an EMBL/GenBank/DDBJ whole genome shotgun (WGS) entry which is preliminary data.</text>
</comment>
<protein>
    <submittedName>
        <fullName evidence="2">DUF2782 domain-containing protein</fullName>
    </submittedName>
</protein>
<dbReference type="PROSITE" id="PS51257">
    <property type="entry name" value="PROKAR_LIPOPROTEIN"/>
    <property type="match status" value="1"/>
</dbReference>
<keyword evidence="3" id="KW-1185">Reference proteome</keyword>
<evidence type="ECO:0000256" key="1">
    <source>
        <dbReference type="SAM" id="SignalP"/>
    </source>
</evidence>
<dbReference type="OrthoDB" id="5296182at2"/>
<proteinExistence type="predicted"/>
<dbReference type="Proteomes" id="UP000323164">
    <property type="component" value="Unassembled WGS sequence"/>
</dbReference>
<accession>A0A5D8Z6L4</accession>
<organism evidence="2 3">
    <name type="scientific">Cognatilysobacter lacus</name>
    <dbReference type="NCBI Taxonomy" id="1643323"/>
    <lineage>
        <taxon>Bacteria</taxon>
        <taxon>Pseudomonadati</taxon>
        <taxon>Pseudomonadota</taxon>
        <taxon>Gammaproteobacteria</taxon>
        <taxon>Lysobacterales</taxon>
        <taxon>Lysobacteraceae</taxon>
        <taxon>Cognatilysobacter</taxon>
    </lineage>
</organism>
<keyword evidence="1" id="KW-0732">Signal</keyword>
<sequence length="96" mass="10413">MPRSALLLGLCMLAGCASLPADDPTLALHDAQVSTRSLDNGDVVSEYRVAGLLRVVKIVPRGGVTYYLTDDDNDGRLDHRRGDGPVTPVQYKIFGW</sequence>
<dbReference type="InterPro" id="IPR021357">
    <property type="entry name" value="DUF2782"/>
</dbReference>
<dbReference type="EMBL" id="VTRV01000073">
    <property type="protein sequence ID" value="TZF89742.1"/>
    <property type="molecule type" value="Genomic_DNA"/>
</dbReference>
<dbReference type="Pfam" id="PF11191">
    <property type="entry name" value="DUF2782"/>
    <property type="match status" value="1"/>
</dbReference>
<evidence type="ECO:0000313" key="3">
    <source>
        <dbReference type="Proteomes" id="UP000323164"/>
    </source>
</evidence>
<feature type="signal peptide" evidence="1">
    <location>
        <begin position="1"/>
        <end position="21"/>
    </location>
</feature>
<evidence type="ECO:0000313" key="2">
    <source>
        <dbReference type="EMBL" id="TZF89742.1"/>
    </source>
</evidence>
<reference evidence="2 3" key="1">
    <citation type="submission" date="2019-08" db="EMBL/GenBank/DDBJ databases">
        <title>Draft genome sequence of Lysobacter sp. UKS-15.</title>
        <authorList>
            <person name="Im W.-T."/>
        </authorList>
    </citation>
    <scope>NUCLEOTIDE SEQUENCE [LARGE SCALE GENOMIC DNA]</scope>
    <source>
        <strain evidence="2 3">UKS-15</strain>
    </source>
</reference>
<name>A0A5D8Z6L4_9GAMM</name>
<dbReference type="AlphaFoldDB" id="A0A5D8Z6L4"/>
<feature type="chain" id="PRO_5022935969" evidence="1">
    <location>
        <begin position="22"/>
        <end position="96"/>
    </location>
</feature>
<dbReference type="RefSeq" id="WP_149352842.1">
    <property type="nucleotide sequence ID" value="NZ_VTRV01000073.1"/>
</dbReference>
<gene>
    <name evidence="2" type="ORF">FW784_08115</name>
</gene>
<dbReference type="Gene3D" id="2.20.130.30">
    <property type="entry name" value="Protein of unknown function DUF2782"/>
    <property type="match status" value="1"/>
</dbReference>